<gene>
    <name evidence="2" type="ORF">K458DRAFT_414001</name>
</gene>
<evidence type="ECO:0000313" key="2">
    <source>
        <dbReference type="EMBL" id="KAF2689751.1"/>
    </source>
</evidence>
<protein>
    <submittedName>
        <fullName evidence="2">Uncharacterized protein</fullName>
    </submittedName>
</protein>
<keyword evidence="3" id="KW-1185">Reference proteome</keyword>
<dbReference type="Proteomes" id="UP000799291">
    <property type="component" value="Unassembled WGS sequence"/>
</dbReference>
<name>A0A6G1JHN4_9PLEO</name>
<sequence length="272" mass="30268">MPKLYYFQAPTFTINPDSDTAPKLGSIFSTLDRLTGPLNQFDYVSVPTSLTNQSASTDFKETVENGHMGSVGLNANIAQGIAGSADIVYAFARDKKYVYACDHLETLEFEPNQQFIADCITASMPVQTFMENSLLGRKRVYMVTGLKIATGFRTSMAKEMQHGPSLRVGVDAMAFGAPVPLEAGPEVEFEASKASRIEQGRSENRVIFAYRVVRIRLKRDGTAKYKWKSGGKYSVDDDDSDEEDGELWDIEPLDEDERLKEFPDSVKVDVEI</sequence>
<reference evidence="2" key="1">
    <citation type="journal article" date="2020" name="Stud. Mycol.">
        <title>101 Dothideomycetes genomes: a test case for predicting lifestyles and emergence of pathogens.</title>
        <authorList>
            <person name="Haridas S."/>
            <person name="Albert R."/>
            <person name="Binder M."/>
            <person name="Bloem J."/>
            <person name="Labutti K."/>
            <person name="Salamov A."/>
            <person name="Andreopoulos B."/>
            <person name="Baker S."/>
            <person name="Barry K."/>
            <person name="Bills G."/>
            <person name="Bluhm B."/>
            <person name="Cannon C."/>
            <person name="Castanera R."/>
            <person name="Culley D."/>
            <person name="Daum C."/>
            <person name="Ezra D."/>
            <person name="Gonzalez J."/>
            <person name="Henrissat B."/>
            <person name="Kuo A."/>
            <person name="Liang C."/>
            <person name="Lipzen A."/>
            <person name="Lutzoni F."/>
            <person name="Magnuson J."/>
            <person name="Mondo S."/>
            <person name="Nolan M."/>
            <person name="Ohm R."/>
            <person name="Pangilinan J."/>
            <person name="Park H.-J."/>
            <person name="Ramirez L."/>
            <person name="Alfaro M."/>
            <person name="Sun H."/>
            <person name="Tritt A."/>
            <person name="Yoshinaga Y."/>
            <person name="Zwiers L.-H."/>
            <person name="Turgeon B."/>
            <person name="Goodwin S."/>
            <person name="Spatafora J."/>
            <person name="Crous P."/>
            <person name="Grigoriev I."/>
        </authorList>
    </citation>
    <scope>NUCLEOTIDE SEQUENCE</scope>
    <source>
        <strain evidence="2">CBS 122367</strain>
    </source>
</reference>
<evidence type="ECO:0000256" key="1">
    <source>
        <dbReference type="SAM" id="MobiDB-lite"/>
    </source>
</evidence>
<accession>A0A6G1JHN4</accession>
<dbReference type="OrthoDB" id="4500473at2759"/>
<dbReference type="EMBL" id="MU005572">
    <property type="protein sequence ID" value="KAF2689751.1"/>
    <property type="molecule type" value="Genomic_DNA"/>
</dbReference>
<feature type="compositionally biased region" description="Acidic residues" evidence="1">
    <location>
        <begin position="236"/>
        <end position="253"/>
    </location>
</feature>
<proteinExistence type="predicted"/>
<organism evidence="2 3">
    <name type="scientific">Lentithecium fluviatile CBS 122367</name>
    <dbReference type="NCBI Taxonomy" id="1168545"/>
    <lineage>
        <taxon>Eukaryota</taxon>
        <taxon>Fungi</taxon>
        <taxon>Dikarya</taxon>
        <taxon>Ascomycota</taxon>
        <taxon>Pezizomycotina</taxon>
        <taxon>Dothideomycetes</taxon>
        <taxon>Pleosporomycetidae</taxon>
        <taxon>Pleosporales</taxon>
        <taxon>Massarineae</taxon>
        <taxon>Lentitheciaceae</taxon>
        <taxon>Lentithecium</taxon>
    </lineage>
</organism>
<evidence type="ECO:0000313" key="3">
    <source>
        <dbReference type="Proteomes" id="UP000799291"/>
    </source>
</evidence>
<feature type="region of interest" description="Disordered" evidence="1">
    <location>
        <begin position="228"/>
        <end position="253"/>
    </location>
</feature>
<dbReference type="AlphaFoldDB" id="A0A6G1JHN4"/>